<dbReference type="Pfam" id="PF03703">
    <property type="entry name" value="bPH_2"/>
    <property type="match status" value="2"/>
</dbReference>
<dbReference type="EMBL" id="SJSK01000004">
    <property type="protein sequence ID" value="TCC89329.1"/>
    <property type="molecule type" value="Genomic_DNA"/>
</dbReference>
<protein>
    <recommendedName>
        <fullName evidence="2">YdbS-like PH domain-containing protein</fullName>
    </recommendedName>
</protein>
<keyword evidence="1" id="KW-0812">Transmembrane</keyword>
<evidence type="ECO:0000313" key="3">
    <source>
        <dbReference type="EMBL" id="TCC89329.1"/>
    </source>
</evidence>
<feature type="transmembrane region" description="Helical" evidence="1">
    <location>
        <begin position="186"/>
        <end position="207"/>
    </location>
</feature>
<dbReference type="PANTHER" id="PTHR34473">
    <property type="entry name" value="UPF0699 TRANSMEMBRANE PROTEIN YDBS"/>
    <property type="match status" value="1"/>
</dbReference>
<keyword evidence="4" id="KW-1185">Reference proteome</keyword>
<feature type="domain" description="YdbS-like PH" evidence="2">
    <location>
        <begin position="69"/>
        <end position="150"/>
    </location>
</feature>
<keyword evidence="1" id="KW-1133">Transmembrane helix</keyword>
<feature type="domain" description="YdbS-like PH" evidence="2">
    <location>
        <begin position="413"/>
        <end position="485"/>
    </location>
</feature>
<dbReference type="InterPro" id="IPR014529">
    <property type="entry name" value="UCP026631"/>
</dbReference>
<comment type="caution">
    <text evidence="3">The sequence shown here is derived from an EMBL/GenBank/DDBJ whole genome shotgun (WGS) entry which is preliminary data.</text>
</comment>
<reference evidence="3 4" key="1">
    <citation type="submission" date="2019-02" db="EMBL/GenBank/DDBJ databases">
        <title>Pedobacter sp. RP-1-13 sp. nov., isolated from Arctic soil.</title>
        <authorList>
            <person name="Dahal R.H."/>
        </authorList>
    </citation>
    <scope>NUCLEOTIDE SEQUENCE [LARGE SCALE GENOMIC DNA]</scope>
    <source>
        <strain evidence="3 4">RP-1-13</strain>
    </source>
</reference>
<gene>
    <name evidence="3" type="ORF">EZ428_16675</name>
</gene>
<dbReference type="PIRSF" id="PIRSF026631">
    <property type="entry name" value="UCP026631"/>
    <property type="match status" value="1"/>
</dbReference>
<dbReference type="RefSeq" id="WP_131554316.1">
    <property type="nucleotide sequence ID" value="NZ_SJSK01000004.1"/>
</dbReference>
<dbReference type="OrthoDB" id="1049931at2"/>
<feature type="transmembrane region" description="Helical" evidence="1">
    <location>
        <begin position="365"/>
        <end position="388"/>
    </location>
</feature>
<proteinExistence type="predicted"/>
<dbReference type="Proteomes" id="UP000292884">
    <property type="component" value="Unassembled WGS sequence"/>
</dbReference>
<feature type="transmembrane region" description="Helical" evidence="1">
    <location>
        <begin position="46"/>
        <end position="67"/>
    </location>
</feature>
<organism evidence="3 4">
    <name type="scientific">Pedobacter frigiditerrae</name>
    <dbReference type="NCBI Taxonomy" id="2530452"/>
    <lineage>
        <taxon>Bacteria</taxon>
        <taxon>Pseudomonadati</taxon>
        <taxon>Bacteroidota</taxon>
        <taxon>Sphingobacteriia</taxon>
        <taxon>Sphingobacteriales</taxon>
        <taxon>Sphingobacteriaceae</taxon>
        <taxon>Pedobacter</taxon>
    </lineage>
</organism>
<feature type="transmembrane region" description="Helical" evidence="1">
    <location>
        <begin position="394"/>
        <end position="413"/>
    </location>
</feature>
<evidence type="ECO:0000313" key="4">
    <source>
        <dbReference type="Proteomes" id="UP000292884"/>
    </source>
</evidence>
<evidence type="ECO:0000259" key="2">
    <source>
        <dbReference type="Pfam" id="PF03703"/>
    </source>
</evidence>
<accession>A0A4R0MQY4</accession>
<name>A0A4R0MQY4_9SPHI</name>
<evidence type="ECO:0000256" key="1">
    <source>
        <dbReference type="SAM" id="Phobius"/>
    </source>
</evidence>
<dbReference type="InterPro" id="IPR005182">
    <property type="entry name" value="YdbS-like_PH"/>
</dbReference>
<feature type="transmembrane region" description="Helical" evidence="1">
    <location>
        <begin position="12"/>
        <end position="40"/>
    </location>
</feature>
<dbReference type="PANTHER" id="PTHR34473:SF2">
    <property type="entry name" value="UPF0699 TRANSMEMBRANE PROTEIN YDBT"/>
    <property type="match status" value="1"/>
</dbReference>
<sequence length="501" mass="57837">MNYDFSKPQRQSGFGIIIMAANTLQHLIRALIFPLIFAFAKADKQYFIYIGLGLLVLVVILFIYSYFDYRKFTFFLDEQKQEFVIHKGIFNKTQLTVQLDKIQQVNINQNLLQKIIGIYGLKVDTAGSEGQEVSIKAIDEQIANSLREHLLSRKSIVNNETAIQEQIINQEDTPFLKVSLGTLLKVGLTSNYGSTIALLLAFIYPLFHNAKEFLKAFDMDQGQIENAVESLFTLFSIGILIAVILFLILAINVIRTFVKYFEFHISKHKHSLLISHGLFAKKNTLLSPNKVQITAYSQNYFQKKMNLLNMNLKQASSGEAKKGKNLESNNLLIPGCNPTERDELIKMIMGEIPAKGKMFIPDWRFLNLPIFFRVVFPIGIFMIFWAFIPELKPYYPAAIIYFIMAVPMIYISYKRHRLTVNKEFIIKRSGIWDVKHSLLFPHKIQAITTFQYPWHKGVDVGHVNLHTAAGVIHFKYGNYTEIRKLVNYWLYQIESGSEEWM</sequence>
<dbReference type="AlphaFoldDB" id="A0A4R0MQY4"/>
<keyword evidence="1" id="KW-0472">Membrane</keyword>
<feature type="transmembrane region" description="Helical" evidence="1">
    <location>
        <begin position="227"/>
        <end position="254"/>
    </location>
</feature>